<keyword evidence="4" id="KW-0106">Calcium</keyword>
<keyword evidence="3 6" id="KW-0378">Hydrolase</keyword>
<dbReference type="InterPro" id="IPR017850">
    <property type="entry name" value="Alkaline_phosphatase_core_sf"/>
</dbReference>
<feature type="domain" description="Sulfatase N-terminal" evidence="5">
    <location>
        <begin position="28"/>
        <end position="328"/>
    </location>
</feature>
<gene>
    <name evidence="6" type="ORF">BN863_30850</name>
</gene>
<name>T2KPQ3_FORAG</name>
<dbReference type="AlphaFoldDB" id="T2KPQ3"/>
<dbReference type="eggNOG" id="COG3119">
    <property type="taxonomic scope" value="Bacteria"/>
</dbReference>
<organism evidence="6 7">
    <name type="scientific">Formosa agariphila (strain DSM 15362 / KCTC 12365 / LMG 23005 / KMM 3901 / M-2Alg 35-1)</name>
    <dbReference type="NCBI Taxonomy" id="1347342"/>
    <lineage>
        <taxon>Bacteria</taxon>
        <taxon>Pseudomonadati</taxon>
        <taxon>Bacteroidota</taxon>
        <taxon>Flavobacteriia</taxon>
        <taxon>Flavobacteriales</taxon>
        <taxon>Flavobacteriaceae</taxon>
        <taxon>Formosa</taxon>
    </lineage>
</organism>
<dbReference type="GO" id="GO:0046872">
    <property type="term" value="F:metal ion binding"/>
    <property type="evidence" value="ECO:0007669"/>
    <property type="project" value="UniProtKB-KW"/>
</dbReference>
<accession>T2KPQ3</accession>
<evidence type="ECO:0000259" key="5">
    <source>
        <dbReference type="Pfam" id="PF00884"/>
    </source>
</evidence>
<dbReference type="PATRIC" id="fig|1347342.6.peg.3104"/>
<dbReference type="InterPro" id="IPR050738">
    <property type="entry name" value="Sulfatase"/>
</dbReference>
<evidence type="ECO:0000256" key="2">
    <source>
        <dbReference type="ARBA" id="ARBA00022723"/>
    </source>
</evidence>
<comment type="similarity">
    <text evidence="1">Belongs to the sulfatase family.</text>
</comment>
<evidence type="ECO:0000313" key="6">
    <source>
        <dbReference type="EMBL" id="CDF80797.1"/>
    </source>
</evidence>
<dbReference type="STRING" id="1347342.BN863_30850"/>
<proteinExistence type="inferred from homology"/>
<dbReference type="PANTHER" id="PTHR42693">
    <property type="entry name" value="ARYLSULFATASE FAMILY MEMBER"/>
    <property type="match status" value="1"/>
</dbReference>
<dbReference type="InterPro" id="IPR024607">
    <property type="entry name" value="Sulfatase_CS"/>
</dbReference>
<evidence type="ECO:0000256" key="1">
    <source>
        <dbReference type="ARBA" id="ARBA00008779"/>
    </source>
</evidence>
<dbReference type="GO" id="GO:0004065">
    <property type="term" value="F:arylsulfatase activity"/>
    <property type="evidence" value="ECO:0007669"/>
    <property type="project" value="UniProtKB-EC"/>
</dbReference>
<dbReference type="PROSITE" id="PS00523">
    <property type="entry name" value="SULFATASE_1"/>
    <property type="match status" value="1"/>
</dbReference>
<keyword evidence="7" id="KW-1185">Reference proteome</keyword>
<sequence>MNQIRIGILLISVLFLSCDMVTEKKQSPNVLIIQVDDLGYDDLSLHGNPHLETPNLDKLGKESVEFQQFYLQSVCAPSRAAFLTGRNFQRTGVTSVHAGRDFMNLEETTIAEIFKENGYQTGMWGKWHSGKTNGYFPWDRGFDEAYYACLYNYWDNTGLLNGKPIQTKGFTTDAITDMAINFVAKKRDKPFFAYISHLAPHNPWRAPDNYVKKYQSKGLSDPMAQLYGMIDNLDYNIGRLLNALDENGLTKNTIIVFMSDNGPWVRSYRFGLTDKEWEMRNPSGLRGAKGQNWQNGVKSTLFIKWQNKLMPSKTKQITKIEDLFPSLTRMCKIKIPDSLDLDGIDFSPIFKGEKVIETPVFFANHSPKGTSFENSIDAMVTASTPLTETFKSTFIFENQGLAIRKGDYKYVQNQDKVQKGLYNISSDSKEEYNLIDSIPDKAKELEKELENWYQGILKADSFNMPVLQIGFENREFSQIYAASPSSLSGDLINKNHELENWNTVSDSAFYKIKVHTPGKYKVFLIHKMEDYKDISFSVSTGVKTISAQLLDKGNRDFGTLLEGESAYWDDFDNPDTFKKEIIKSEIGELQLFKTDTVLNISPTRIKDIKNNRQLIAIQFYKIK</sequence>
<dbReference type="EMBL" id="HG315671">
    <property type="protein sequence ID" value="CDF80797.1"/>
    <property type="molecule type" value="Genomic_DNA"/>
</dbReference>
<evidence type="ECO:0000256" key="3">
    <source>
        <dbReference type="ARBA" id="ARBA00022801"/>
    </source>
</evidence>
<dbReference type="EC" id="3.1.6.1" evidence="6"/>
<dbReference type="Pfam" id="PF00884">
    <property type="entry name" value="Sulfatase"/>
    <property type="match status" value="1"/>
</dbReference>
<dbReference type="InterPro" id="IPR000917">
    <property type="entry name" value="Sulfatase_N"/>
</dbReference>
<evidence type="ECO:0000256" key="4">
    <source>
        <dbReference type="ARBA" id="ARBA00022837"/>
    </source>
</evidence>
<dbReference type="CDD" id="cd16146">
    <property type="entry name" value="ARS_like"/>
    <property type="match status" value="1"/>
</dbReference>
<dbReference type="Proteomes" id="UP000016160">
    <property type="component" value="Chromosome"/>
</dbReference>
<dbReference type="PROSITE" id="PS51257">
    <property type="entry name" value="PROKAR_LIPOPROTEIN"/>
    <property type="match status" value="1"/>
</dbReference>
<keyword evidence="2" id="KW-0479">Metal-binding</keyword>
<protein>
    <submittedName>
        <fullName evidence="6">Arylsulfatase</fullName>
        <ecNumber evidence="6">3.1.6.1</ecNumber>
    </submittedName>
</protein>
<evidence type="ECO:0000313" key="7">
    <source>
        <dbReference type="Proteomes" id="UP000016160"/>
    </source>
</evidence>
<reference evidence="6 7" key="1">
    <citation type="journal article" date="2013" name="Appl. Environ. Microbiol.">
        <title>The genome of the alga-associated marine flavobacterium Formosa agariphila KMM 3901T reveals a broad potential for degradation of algal polysaccharides.</title>
        <authorList>
            <person name="Mann A.J."/>
            <person name="Hahnke R.L."/>
            <person name="Huang S."/>
            <person name="Werner J."/>
            <person name="Xing P."/>
            <person name="Barbeyron T."/>
            <person name="Huettel B."/>
            <person name="Stueber K."/>
            <person name="Reinhardt R."/>
            <person name="Harder J."/>
            <person name="Gloeckner F.O."/>
            <person name="Amann R.I."/>
            <person name="Teeling H."/>
        </authorList>
    </citation>
    <scope>NUCLEOTIDE SEQUENCE [LARGE SCALE GENOMIC DNA]</scope>
    <source>
        <strain evidence="7">DSM 15362 / KCTC 12365 / LMG 23005 / KMM 3901</strain>
    </source>
</reference>
<dbReference type="PANTHER" id="PTHR42693:SF53">
    <property type="entry name" value="ENDO-4-O-SULFATASE"/>
    <property type="match status" value="1"/>
</dbReference>
<dbReference type="HOGENOM" id="CLU_006332_10_4_10"/>
<dbReference type="SUPFAM" id="SSF53649">
    <property type="entry name" value="Alkaline phosphatase-like"/>
    <property type="match status" value="1"/>
</dbReference>
<dbReference type="Gene3D" id="3.30.1120.10">
    <property type="match status" value="1"/>
</dbReference>
<dbReference type="Gene3D" id="3.40.720.10">
    <property type="entry name" value="Alkaline Phosphatase, subunit A"/>
    <property type="match status" value="1"/>
</dbReference>